<name>A0ABX2TJG6_9PROT</name>
<evidence type="ECO:0000256" key="1">
    <source>
        <dbReference type="ARBA" id="ARBA00004429"/>
    </source>
</evidence>
<dbReference type="PANTHER" id="PTHR35011">
    <property type="entry name" value="2,3-DIKETO-L-GULONATE TRAP TRANSPORTER SMALL PERMEASE PROTEIN YIAM"/>
    <property type="match status" value="1"/>
</dbReference>
<gene>
    <name evidence="11" type="ORF">HND93_27595</name>
</gene>
<comment type="similarity">
    <text evidence="8 9">Belongs to the TRAP transporter small permease family.</text>
</comment>
<evidence type="ECO:0000256" key="5">
    <source>
        <dbReference type="ARBA" id="ARBA00022692"/>
    </source>
</evidence>
<keyword evidence="12" id="KW-1185">Reference proteome</keyword>
<dbReference type="InterPro" id="IPR007387">
    <property type="entry name" value="TRAP_DctQ"/>
</dbReference>
<keyword evidence="6 9" id="KW-1133">Transmembrane helix</keyword>
<keyword evidence="2 9" id="KW-0813">Transport</keyword>
<feature type="transmembrane region" description="Helical" evidence="9">
    <location>
        <begin position="64"/>
        <end position="85"/>
    </location>
</feature>
<evidence type="ECO:0000256" key="3">
    <source>
        <dbReference type="ARBA" id="ARBA00022475"/>
    </source>
</evidence>
<accession>A0ABX2TJG6</accession>
<sequence length="148" mass="16519">MFGLFLLQIFTRYVLGVPLGWTVEACVICYIWIVFWTSAFLVRERDHVAFTILYDHAGPGVRRVYALIGAGAIGLAFVAGLPGAVDYVTFMKIESTPVTRIRFDYVYSVWVLFMAAVAVRAALEIARLLGRRWRDEVADEQAPDGGPA</sequence>
<evidence type="ECO:0000256" key="4">
    <source>
        <dbReference type="ARBA" id="ARBA00022519"/>
    </source>
</evidence>
<comment type="subcellular location">
    <subcellularLocation>
        <location evidence="1 9">Cell inner membrane</location>
        <topology evidence="1 9">Multi-pass membrane protein</topology>
    </subcellularLocation>
</comment>
<comment type="subunit">
    <text evidence="9">The complex comprises the extracytoplasmic solute receptor protein and the two transmembrane proteins.</text>
</comment>
<evidence type="ECO:0000259" key="10">
    <source>
        <dbReference type="Pfam" id="PF04290"/>
    </source>
</evidence>
<feature type="domain" description="Tripartite ATP-independent periplasmic transporters DctQ component" evidence="10">
    <location>
        <begin position="1"/>
        <end position="129"/>
    </location>
</feature>
<protein>
    <recommendedName>
        <fullName evidence="9">TRAP transporter small permease protein</fullName>
    </recommendedName>
</protein>
<comment type="function">
    <text evidence="9">Part of the tripartite ATP-independent periplasmic (TRAP) transport system.</text>
</comment>
<evidence type="ECO:0000256" key="8">
    <source>
        <dbReference type="ARBA" id="ARBA00038436"/>
    </source>
</evidence>
<keyword evidence="4 9" id="KW-0997">Cell inner membrane</keyword>
<evidence type="ECO:0000313" key="11">
    <source>
        <dbReference type="EMBL" id="NYZ23481.1"/>
    </source>
</evidence>
<feature type="transmembrane region" description="Helical" evidence="9">
    <location>
        <begin position="20"/>
        <end position="43"/>
    </location>
</feature>
<keyword evidence="5 9" id="KW-0812">Transmembrane</keyword>
<reference evidence="11 12" key="1">
    <citation type="submission" date="2020-05" db="EMBL/GenBank/DDBJ databases">
        <title>Azospirillum oleiclasticum sp. nov, a nitrogen-fixing and heavy crude oil-emulsifying bacterium isolated from the crude oil of Yumen Oilfield.</title>
        <authorList>
            <person name="Wu D."/>
            <person name="Cai M."/>
            <person name="Zhang X."/>
        </authorList>
    </citation>
    <scope>NUCLEOTIDE SEQUENCE [LARGE SCALE GENOMIC DNA]</scope>
    <source>
        <strain evidence="11 12">ROY-1-1-2</strain>
    </source>
</reference>
<evidence type="ECO:0000256" key="6">
    <source>
        <dbReference type="ARBA" id="ARBA00022989"/>
    </source>
</evidence>
<dbReference type="Proteomes" id="UP000584642">
    <property type="component" value="Unassembled WGS sequence"/>
</dbReference>
<feature type="transmembrane region" description="Helical" evidence="9">
    <location>
        <begin position="105"/>
        <end position="123"/>
    </location>
</feature>
<dbReference type="InterPro" id="IPR055348">
    <property type="entry name" value="DctQ"/>
</dbReference>
<keyword evidence="3" id="KW-1003">Cell membrane</keyword>
<comment type="caution">
    <text evidence="11">The sequence shown here is derived from an EMBL/GenBank/DDBJ whole genome shotgun (WGS) entry which is preliminary data.</text>
</comment>
<organism evidence="11 12">
    <name type="scientific">Azospirillum oleiclasticum</name>
    <dbReference type="NCBI Taxonomy" id="2735135"/>
    <lineage>
        <taxon>Bacteria</taxon>
        <taxon>Pseudomonadati</taxon>
        <taxon>Pseudomonadota</taxon>
        <taxon>Alphaproteobacteria</taxon>
        <taxon>Rhodospirillales</taxon>
        <taxon>Azospirillaceae</taxon>
        <taxon>Azospirillum</taxon>
    </lineage>
</organism>
<evidence type="ECO:0000256" key="7">
    <source>
        <dbReference type="ARBA" id="ARBA00023136"/>
    </source>
</evidence>
<comment type="caution">
    <text evidence="9">Lacks conserved residue(s) required for the propagation of feature annotation.</text>
</comment>
<dbReference type="Pfam" id="PF04290">
    <property type="entry name" value="DctQ"/>
    <property type="match status" value="1"/>
</dbReference>
<dbReference type="PANTHER" id="PTHR35011:SF2">
    <property type="entry name" value="2,3-DIKETO-L-GULONATE TRAP TRANSPORTER SMALL PERMEASE PROTEIN YIAM"/>
    <property type="match status" value="1"/>
</dbReference>
<evidence type="ECO:0000256" key="9">
    <source>
        <dbReference type="RuleBase" id="RU369079"/>
    </source>
</evidence>
<evidence type="ECO:0000313" key="12">
    <source>
        <dbReference type="Proteomes" id="UP000584642"/>
    </source>
</evidence>
<evidence type="ECO:0000256" key="2">
    <source>
        <dbReference type="ARBA" id="ARBA00022448"/>
    </source>
</evidence>
<dbReference type="EMBL" id="JABFDB010000027">
    <property type="protein sequence ID" value="NYZ23481.1"/>
    <property type="molecule type" value="Genomic_DNA"/>
</dbReference>
<proteinExistence type="inferred from homology"/>
<keyword evidence="7 9" id="KW-0472">Membrane</keyword>